<sequence>MVEAEEFVGMVIRPRKRHVRNCSFVKLLSMGRGKPGFCKKGIRHQQGDPET</sequence>
<protein>
    <submittedName>
        <fullName evidence="1">Uncharacterized protein</fullName>
    </submittedName>
</protein>
<accession>A0A9W9Y6V4</accession>
<proteinExistence type="predicted"/>
<comment type="caution">
    <text evidence="1">The sequence shown here is derived from an EMBL/GenBank/DDBJ whole genome shotgun (WGS) entry which is preliminary data.</text>
</comment>
<name>A0A9W9Y6V4_9CNID</name>
<evidence type="ECO:0000313" key="1">
    <source>
        <dbReference type="EMBL" id="KAJ7315279.1"/>
    </source>
</evidence>
<reference evidence="1" key="1">
    <citation type="submission" date="2023-01" db="EMBL/GenBank/DDBJ databases">
        <title>Genome assembly of the deep-sea coral Lophelia pertusa.</title>
        <authorList>
            <person name="Herrera S."/>
            <person name="Cordes E."/>
        </authorList>
    </citation>
    <scope>NUCLEOTIDE SEQUENCE</scope>
    <source>
        <strain evidence="1">USNM1676648</strain>
        <tissue evidence="1">Polyp</tissue>
    </source>
</reference>
<dbReference type="EMBL" id="MU827895">
    <property type="protein sequence ID" value="KAJ7315279.1"/>
    <property type="molecule type" value="Genomic_DNA"/>
</dbReference>
<dbReference type="AlphaFoldDB" id="A0A9W9Y6V4"/>
<evidence type="ECO:0000313" key="2">
    <source>
        <dbReference type="Proteomes" id="UP001163046"/>
    </source>
</evidence>
<keyword evidence="2" id="KW-1185">Reference proteome</keyword>
<dbReference type="Proteomes" id="UP001163046">
    <property type="component" value="Unassembled WGS sequence"/>
</dbReference>
<gene>
    <name evidence="1" type="ORF">OS493_038761</name>
</gene>
<organism evidence="1 2">
    <name type="scientific">Desmophyllum pertusum</name>
    <dbReference type="NCBI Taxonomy" id="174260"/>
    <lineage>
        <taxon>Eukaryota</taxon>
        <taxon>Metazoa</taxon>
        <taxon>Cnidaria</taxon>
        <taxon>Anthozoa</taxon>
        <taxon>Hexacorallia</taxon>
        <taxon>Scleractinia</taxon>
        <taxon>Caryophylliina</taxon>
        <taxon>Caryophylliidae</taxon>
        <taxon>Desmophyllum</taxon>
    </lineage>
</organism>